<feature type="binding site" evidence="6">
    <location>
        <position position="146"/>
    </location>
    <ligand>
        <name>Zn(2+)</name>
        <dbReference type="ChEBI" id="CHEBI:29105"/>
    </ligand>
</feature>
<dbReference type="VEuPathDB" id="TriTrypDB:TcCL_NonESM03296"/>
<evidence type="ECO:0000256" key="1">
    <source>
        <dbReference type="ARBA" id="ARBA00022688"/>
    </source>
</evidence>
<comment type="caution">
    <text evidence="7">The sequence shown here is derived from an EMBL/GenBank/DDBJ whole genome shotgun (WGS) entry which is preliminary data.</text>
</comment>
<dbReference type="PANTHER" id="PTHR12922">
    <property type="entry name" value="UBIQUINONE BIOSYNTHESIS PROTEIN"/>
    <property type="match status" value="1"/>
</dbReference>
<protein>
    <recommendedName>
        <fullName evidence="6">Ubiquinone biosynthesis protein COQ4 homolog, mitochondrial</fullName>
    </recommendedName>
    <alternativeName>
        <fullName evidence="6">4-hydroxy-3-methoxy-5-polyprenylbenzoate decarboxylase</fullName>
        <ecNumber evidence="6">4.1.1.130</ecNumber>
    </alternativeName>
    <alternativeName>
        <fullName evidence="6">Coenzyme Q biosynthesis protein 4 homolog</fullName>
    </alternativeName>
</protein>
<gene>
    <name evidence="7" type="ORF">C4B63_235g5</name>
</gene>
<dbReference type="VEuPathDB" id="TriTrypDB:TcBrA4_0022790"/>
<dbReference type="EMBL" id="PRFA01000235">
    <property type="protein sequence ID" value="PWU84324.1"/>
    <property type="molecule type" value="Genomic_DNA"/>
</dbReference>
<dbReference type="GO" id="GO:0008270">
    <property type="term" value="F:zinc ion binding"/>
    <property type="evidence" value="ECO:0007669"/>
    <property type="project" value="UniProtKB-UniRule"/>
</dbReference>
<dbReference type="HAMAP" id="MF_03111">
    <property type="entry name" value="Coq4"/>
    <property type="match status" value="1"/>
</dbReference>
<organism evidence="7 8">
    <name type="scientific">Trypanosoma cruzi</name>
    <dbReference type="NCBI Taxonomy" id="5693"/>
    <lineage>
        <taxon>Eukaryota</taxon>
        <taxon>Discoba</taxon>
        <taxon>Euglenozoa</taxon>
        <taxon>Kinetoplastea</taxon>
        <taxon>Metakinetoplastina</taxon>
        <taxon>Trypanosomatida</taxon>
        <taxon>Trypanosomatidae</taxon>
        <taxon>Trypanosoma</taxon>
        <taxon>Schizotrypanum</taxon>
    </lineage>
</organism>
<sequence>MLKSGFYLLGGVVGAASSLPAFVAATTRSIWDPVNAGDVAAVGEITALTALEHMKQSMMSDRTGRMILRTQPRVTDETLEFASRQPPGTFGHRYAQFMQFNRFTPNGRTPVAHIADPTLAYVMQRQRETHDFLHTCIGCGRTVEEEIIVKLLEWRHTGLPIGLLAVIGSLPWLSRQQIRNVKLYFEWAEVNAPNQRHGEVNIPYITNVWWEYYLDKPYEQLLADTGITPIDVFLQQRKGKTVLANGEAIDGK</sequence>
<comment type="subcellular location">
    <subcellularLocation>
        <location evidence="6">Mitochondrion inner membrane</location>
        <topology evidence="6">Peripheral membrane protein</topology>
        <orientation evidence="6">Matrix side</orientation>
    </subcellularLocation>
</comment>
<dbReference type="Proteomes" id="UP000246121">
    <property type="component" value="Unassembled WGS sequence"/>
</dbReference>
<dbReference type="GO" id="GO:0120539">
    <property type="term" value="F:4-hydroxy-3-methoxy-5-polyprenylbenzoate decarboxylase activity"/>
    <property type="evidence" value="ECO:0007669"/>
    <property type="project" value="UniProtKB-EC"/>
</dbReference>
<dbReference type="GO" id="GO:0031314">
    <property type="term" value="C:extrinsic component of mitochondrial inner membrane"/>
    <property type="evidence" value="ECO:0007669"/>
    <property type="project" value="UniProtKB-UniRule"/>
</dbReference>
<dbReference type="VEuPathDB" id="TriTrypDB:C3747_3g60"/>
<feature type="binding site" evidence="6">
    <location>
        <position position="131"/>
    </location>
    <ligand>
        <name>Zn(2+)</name>
        <dbReference type="ChEBI" id="CHEBI:29105"/>
    </ligand>
</feature>
<dbReference type="VEuPathDB" id="TriTrypDB:TCSYLVIO_006805"/>
<keyword evidence="6" id="KW-0862">Zinc</keyword>
<evidence type="ECO:0000313" key="8">
    <source>
        <dbReference type="Proteomes" id="UP000246121"/>
    </source>
</evidence>
<dbReference type="VEuPathDB" id="TriTrypDB:TCDM_14232"/>
<dbReference type="VEuPathDB" id="TriTrypDB:TcG_05187"/>
<keyword evidence="3 6" id="KW-0496">Mitochondrion</keyword>
<dbReference type="AlphaFoldDB" id="A0A2V2UJZ5"/>
<evidence type="ECO:0000256" key="5">
    <source>
        <dbReference type="ARBA" id="ARBA00023239"/>
    </source>
</evidence>
<dbReference type="Pfam" id="PF05019">
    <property type="entry name" value="Coq4"/>
    <property type="match status" value="1"/>
</dbReference>
<dbReference type="VEuPathDB" id="TriTrypDB:C4B63_235g5"/>
<keyword evidence="7" id="KW-0830">Ubiquinone</keyword>
<keyword evidence="5 6" id="KW-0456">Lyase</keyword>
<keyword evidence="2 6" id="KW-0999">Mitochondrion inner membrane</keyword>
<comment type="catalytic activity">
    <reaction evidence="6">
        <text>a 4-hydroxy-3-methoxy-5-(all-trans-polyprenyl)benzoate + H(+) = a 2-methoxy-6-(all-trans-polyprenyl)phenol + CO2</text>
        <dbReference type="Rhea" id="RHEA:81179"/>
        <dbReference type="Rhea" id="RHEA-COMP:9551"/>
        <dbReference type="Rhea" id="RHEA-COMP:10931"/>
        <dbReference type="ChEBI" id="CHEBI:15378"/>
        <dbReference type="ChEBI" id="CHEBI:16526"/>
        <dbReference type="ChEBI" id="CHEBI:62731"/>
        <dbReference type="ChEBI" id="CHEBI:84443"/>
        <dbReference type="EC" id="4.1.1.130"/>
    </reaction>
</comment>
<evidence type="ECO:0000256" key="2">
    <source>
        <dbReference type="ARBA" id="ARBA00022792"/>
    </source>
</evidence>
<reference evidence="7 8" key="1">
    <citation type="journal article" date="2018" name="Microb. Genom.">
        <title>Expanding an expanded genome: long-read sequencing of Trypanosoma cruzi.</title>
        <authorList>
            <person name="Berna L."/>
            <person name="Rodriguez M."/>
            <person name="Chiribao M.L."/>
            <person name="Parodi-Talice A."/>
            <person name="Pita S."/>
            <person name="Rijo G."/>
            <person name="Alvarez-Valin F."/>
            <person name="Robello C."/>
        </authorList>
    </citation>
    <scope>NUCLEOTIDE SEQUENCE [LARGE SCALE GENOMIC DNA]</scope>
    <source>
        <strain evidence="7 8">Dm28c</strain>
    </source>
</reference>
<keyword evidence="4 6" id="KW-0472">Membrane</keyword>
<dbReference type="VEuPathDB" id="TriTrypDB:Tc_MARK_5564"/>
<comment type="pathway">
    <text evidence="6">Cofactor biosynthesis; ubiquinone biosynthesis.</text>
</comment>
<evidence type="ECO:0000313" key="7">
    <source>
        <dbReference type="EMBL" id="PWU84324.1"/>
    </source>
</evidence>
<comment type="similarity">
    <text evidence="6">Belongs to the COQ4 family.</text>
</comment>
<proteinExistence type="inferred from homology"/>
<feature type="binding site" evidence="6">
    <location>
        <position position="134"/>
    </location>
    <ligand>
        <name>Zn(2+)</name>
        <dbReference type="ChEBI" id="CHEBI:29105"/>
    </ligand>
</feature>
<dbReference type="InterPro" id="IPR007715">
    <property type="entry name" value="Coq4"/>
</dbReference>
<accession>A0A2V2UJZ5</accession>
<comment type="function">
    <text evidence="6">Lyase that catalyzes the C1-decarboxylation of 4-hydroxy-3-methoxy-5-(all-trans-polyprenyl)benzoic acid into 2-methoxy-6-(all-trans-polyprenyl)phenol during ubiquinone biosynthesis.</text>
</comment>
<comment type="subunit">
    <text evidence="6">Component of a multi-subunit COQ enzyme complex.</text>
</comment>
<dbReference type="VEuPathDB" id="TriTrypDB:BCY84_06771"/>
<name>A0A2V2UJZ5_TRYCR</name>
<feature type="binding site" evidence="6">
    <location>
        <position position="130"/>
    </location>
    <ligand>
        <name>Zn(2+)</name>
        <dbReference type="ChEBI" id="CHEBI:29105"/>
    </ligand>
</feature>
<comment type="cofactor">
    <cofactor evidence="6">
        <name>Zn(2+)</name>
        <dbReference type="ChEBI" id="CHEBI:29105"/>
    </cofactor>
</comment>
<dbReference type="InterPro" id="IPR027540">
    <property type="entry name" value="Coq4_euk"/>
</dbReference>
<evidence type="ECO:0000256" key="4">
    <source>
        <dbReference type="ARBA" id="ARBA00023136"/>
    </source>
</evidence>
<evidence type="ECO:0000256" key="6">
    <source>
        <dbReference type="HAMAP-Rule" id="MF_03111"/>
    </source>
</evidence>
<dbReference type="VEuPathDB" id="TriTrypDB:TcCLB.506753.170"/>
<dbReference type="VEuPathDB" id="TriTrypDB:ECC02_009183"/>
<evidence type="ECO:0000256" key="3">
    <source>
        <dbReference type="ARBA" id="ARBA00023128"/>
    </source>
</evidence>
<dbReference type="PANTHER" id="PTHR12922:SF7">
    <property type="entry name" value="UBIQUINONE BIOSYNTHESIS PROTEIN COQ4 HOMOLOG, MITOCHONDRIAL"/>
    <property type="match status" value="1"/>
</dbReference>
<keyword evidence="1 6" id="KW-0831">Ubiquinone biosynthesis</keyword>
<keyword evidence="6" id="KW-0479">Metal-binding</keyword>
<dbReference type="UniPathway" id="UPA00232"/>
<dbReference type="VEuPathDB" id="TriTrypDB:TcCLB.510357.70"/>
<dbReference type="VEuPathDB" id="TriTrypDB:TcYC6_0040550"/>
<dbReference type="EC" id="4.1.1.130" evidence="6"/>